<evidence type="ECO:0000256" key="8">
    <source>
        <dbReference type="ARBA" id="ARBA00023136"/>
    </source>
</evidence>
<dbReference type="CDD" id="cd03257">
    <property type="entry name" value="ABC_NikE_OppD_transporters"/>
    <property type="match status" value="1"/>
</dbReference>
<protein>
    <submittedName>
        <fullName evidence="10">ABC transporter ATP-binding protein</fullName>
    </submittedName>
</protein>
<keyword evidence="2" id="KW-0813">Transport</keyword>
<dbReference type="InterPro" id="IPR003439">
    <property type="entry name" value="ABC_transporter-like_ATP-bd"/>
</dbReference>
<proteinExistence type="predicted"/>
<dbReference type="PROSITE" id="PS50893">
    <property type="entry name" value="ABC_TRANSPORTER_2"/>
    <property type="match status" value="1"/>
</dbReference>
<dbReference type="GO" id="GO:0005524">
    <property type="term" value="F:ATP binding"/>
    <property type="evidence" value="ECO:0007669"/>
    <property type="project" value="UniProtKB-KW"/>
</dbReference>
<dbReference type="Gene3D" id="3.40.50.300">
    <property type="entry name" value="P-loop containing nucleotide triphosphate hydrolases"/>
    <property type="match status" value="1"/>
</dbReference>
<dbReference type="InterPro" id="IPR050388">
    <property type="entry name" value="ABC_Ni/Peptide_Import"/>
</dbReference>
<organism evidence="10">
    <name type="scientific">Candidatus Methanosuratincola petrocarbonis</name>
    <name type="common">ex Vanwonterghem et al. 2016</name>
    <dbReference type="NCBI Taxonomy" id="1867261"/>
    <lineage>
        <taxon>Archaea</taxon>
        <taxon>Thermoproteota</taxon>
        <taxon>Methanosuratincolia</taxon>
        <taxon>Candidatus Methanomethylicales</taxon>
        <taxon>Candidatus Methanomethylicaceae</taxon>
        <taxon>Candidatus Methanosuratincola (ex Vanwonterghem et al. 2016)</taxon>
    </lineage>
</organism>
<gene>
    <name evidence="10" type="ORF">ENL91_00785</name>
</gene>
<dbReference type="GO" id="GO:0005886">
    <property type="term" value="C:plasma membrane"/>
    <property type="evidence" value="ECO:0007669"/>
    <property type="project" value="UniProtKB-SubCell"/>
</dbReference>
<dbReference type="AlphaFoldDB" id="A0A7J3UXT1"/>
<dbReference type="PANTHER" id="PTHR43297">
    <property type="entry name" value="OLIGOPEPTIDE TRANSPORT ATP-BINDING PROTEIN APPD"/>
    <property type="match status" value="1"/>
</dbReference>
<sequence length="322" mass="35578">MDLLQVNDLKTYFFTEAGVVKAVDGITFNVEKGCTVGLVGESGSGKSVTAQSVLRIVPRPGKIIGGKIFFNGEDILSKKEDEMRSYRGKKISLIFQDPTSSLNPVFTIGSQLTEIVSQHKGVKKSDAAEEVIKTLSLVRLPDPEEALNRYPHQFSGGMKQRICIARALLLNPELLFADEPTTNLDVTIQAQIINLLMELQKNIGLTLVMITHDMGIVTQMCKCVVVLYAGNVMEIGSIEQIFQVPHPYTEALLKAVPRLDQTRKLVSIPGNIPNLINPPSGCRFHPRCQYAIDRCKDEIPPLIDVGDGHMISCHRWRELNGG</sequence>
<dbReference type="PROSITE" id="PS00211">
    <property type="entry name" value="ABC_TRANSPORTER_1"/>
    <property type="match status" value="1"/>
</dbReference>
<evidence type="ECO:0000256" key="7">
    <source>
        <dbReference type="ARBA" id="ARBA00022967"/>
    </source>
</evidence>
<dbReference type="SMART" id="SM00382">
    <property type="entry name" value="AAA"/>
    <property type="match status" value="1"/>
</dbReference>
<evidence type="ECO:0000256" key="1">
    <source>
        <dbReference type="ARBA" id="ARBA00004202"/>
    </source>
</evidence>
<evidence type="ECO:0000259" key="9">
    <source>
        <dbReference type="PROSITE" id="PS50893"/>
    </source>
</evidence>
<dbReference type="PANTHER" id="PTHR43297:SF14">
    <property type="entry name" value="ATPASE AAA-TYPE CORE DOMAIN-CONTAINING PROTEIN"/>
    <property type="match status" value="1"/>
</dbReference>
<keyword evidence="5" id="KW-0547">Nucleotide-binding</keyword>
<keyword evidence="6 10" id="KW-0067">ATP-binding</keyword>
<keyword evidence="7" id="KW-1278">Translocase</keyword>
<name>A0A7J3UXT1_9CREN</name>
<comment type="caution">
    <text evidence="10">The sequence shown here is derived from an EMBL/GenBank/DDBJ whole genome shotgun (WGS) entry which is preliminary data.</text>
</comment>
<evidence type="ECO:0000256" key="4">
    <source>
        <dbReference type="ARBA" id="ARBA00022519"/>
    </source>
</evidence>
<dbReference type="InterPro" id="IPR017871">
    <property type="entry name" value="ABC_transporter-like_CS"/>
</dbReference>
<dbReference type="Pfam" id="PF08352">
    <property type="entry name" value="oligo_HPY"/>
    <property type="match status" value="1"/>
</dbReference>
<evidence type="ECO:0000256" key="5">
    <source>
        <dbReference type="ARBA" id="ARBA00022741"/>
    </source>
</evidence>
<accession>A0A7J3UXT1</accession>
<dbReference type="GO" id="GO:0015833">
    <property type="term" value="P:peptide transport"/>
    <property type="evidence" value="ECO:0007669"/>
    <property type="project" value="InterPro"/>
</dbReference>
<keyword evidence="3" id="KW-1003">Cell membrane</keyword>
<dbReference type="NCBIfam" id="TIGR01727">
    <property type="entry name" value="oligo_HPY"/>
    <property type="match status" value="1"/>
</dbReference>
<reference evidence="10" key="1">
    <citation type="journal article" date="2020" name="mSystems">
        <title>Genome- and Community-Level Interaction Insights into Carbon Utilization and Element Cycling Functions of Hydrothermarchaeota in Hydrothermal Sediment.</title>
        <authorList>
            <person name="Zhou Z."/>
            <person name="Liu Y."/>
            <person name="Xu W."/>
            <person name="Pan J."/>
            <person name="Luo Z.H."/>
            <person name="Li M."/>
        </authorList>
    </citation>
    <scope>NUCLEOTIDE SEQUENCE [LARGE SCALE GENOMIC DNA]</scope>
    <source>
        <strain evidence="10">SpSt-1038</strain>
    </source>
</reference>
<dbReference type="SUPFAM" id="SSF52540">
    <property type="entry name" value="P-loop containing nucleoside triphosphate hydrolases"/>
    <property type="match status" value="1"/>
</dbReference>
<feature type="domain" description="ABC transporter" evidence="9">
    <location>
        <begin position="4"/>
        <end position="254"/>
    </location>
</feature>
<evidence type="ECO:0000256" key="3">
    <source>
        <dbReference type="ARBA" id="ARBA00022475"/>
    </source>
</evidence>
<evidence type="ECO:0000256" key="6">
    <source>
        <dbReference type="ARBA" id="ARBA00022840"/>
    </source>
</evidence>
<comment type="subcellular location">
    <subcellularLocation>
        <location evidence="1">Cell membrane</location>
        <topology evidence="1">Peripheral membrane protein</topology>
    </subcellularLocation>
</comment>
<evidence type="ECO:0000313" key="10">
    <source>
        <dbReference type="EMBL" id="HHI48688.1"/>
    </source>
</evidence>
<dbReference type="FunFam" id="3.40.50.300:FF:000016">
    <property type="entry name" value="Oligopeptide ABC transporter ATP-binding component"/>
    <property type="match status" value="1"/>
</dbReference>
<dbReference type="GO" id="GO:0016887">
    <property type="term" value="F:ATP hydrolysis activity"/>
    <property type="evidence" value="ECO:0007669"/>
    <property type="project" value="InterPro"/>
</dbReference>
<dbReference type="InterPro" id="IPR027417">
    <property type="entry name" value="P-loop_NTPase"/>
</dbReference>
<keyword evidence="8" id="KW-0472">Membrane</keyword>
<dbReference type="InterPro" id="IPR013563">
    <property type="entry name" value="Oligopep_ABC_C"/>
</dbReference>
<dbReference type="Pfam" id="PF00005">
    <property type="entry name" value="ABC_tran"/>
    <property type="match status" value="1"/>
</dbReference>
<dbReference type="InterPro" id="IPR003593">
    <property type="entry name" value="AAA+_ATPase"/>
</dbReference>
<keyword evidence="4" id="KW-0997">Cell inner membrane</keyword>
<dbReference type="EMBL" id="DRVT01000009">
    <property type="protein sequence ID" value="HHI48688.1"/>
    <property type="molecule type" value="Genomic_DNA"/>
</dbReference>
<evidence type="ECO:0000256" key="2">
    <source>
        <dbReference type="ARBA" id="ARBA00022448"/>
    </source>
</evidence>